<reference evidence="1" key="1">
    <citation type="submission" date="2021-03" db="EMBL/GenBank/DDBJ databases">
        <authorList>
            <person name="Tagirdzhanova G."/>
        </authorList>
    </citation>
    <scope>NUCLEOTIDE SEQUENCE</scope>
</reference>
<protein>
    <submittedName>
        <fullName evidence="1">Uncharacterized protein</fullName>
    </submittedName>
</protein>
<sequence length="117" mass="12919">MGDSTPDPRWQSGSNRFPDLEVSMIHFSQVGSTSLVPMDKNQWDGAPTANAMPEAYLNSTVQCSVSHLTNPLLHELRPNINSPLARETNNPIDQVRASDYVREQAVRTTHGQTSLST</sequence>
<comment type="caution">
    <text evidence="1">The sequence shown here is derived from an EMBL/GenBank/DDBJ whole genome shotgun (WGS) entry which is preliminary data.</text>
</comment>
<keyword evidence="2" id="KW-1185">Reference proteome</keyword>
<dbReference type="EMBL" id="CAJPDS010000006">
    <property type="protein sequence ID" value="CAF9907863.1"/>
    <property type="molecule type" value="Genomic_DNA"/>
</dbReference>
<dbReference type="Proteomes" id="UP000664521">
    <property type="component" value="Unassembled WGS sequence"/>
</dbReference>
<proteinExistence type="predicted"/>
<evidence type="ECO:0000313" key="1">
    <source>
        <dbReference type="EMBL" id="CAF9907863.1"/>
    </source>
</evidence>
<organism evidence="1 2">
    <name type="scientific">Heterodermia speciosa</name>
    <dbReference type="NCBI Taxonomy" id="116794"/>
    <lineage>
        <taxon>Eukaryota</taxon>
        <taxon>Fungi</taxon>
        <taxon>Dikarya</taxon>
        <taxon>Ascomycota</taxon>
        <taxon>Pezizomycotina</taxon>
        <taxon>Lecanoromycetes</taxon>
        <taxon>OSLEUM clade</taxon>
        <taxon>Lecanoromycetidae</taxon>
        <taxon>Caliciales</taxon>
        <taxon>Physciaceae</taxon>
        <taxon>Heterodermia</taxon>
    </lineage>
</organism>
<accession>A0A8H3EM06</accession>
<gene>
    <name evidence="1" type="ORF">HETSPECPRED_007923</name>
</gene>
<dbReference type="AlphaFoldDB" id="A0A8H3EM06"/>
<name>A0A8H3EM06_9LECA</name>
<evidence type="ECO:0000313" key="2">
    <source>
        <dbReference type="Proteomes" id="UP000664521"/>
    </source>
</evidence>